<dbReference type="SMART" id="SM00563">
    <property type="entry name" value="PlsC"/>
    <property type="match status" value="1"/>
</dbReference>
<dbReference type="SUPFAM" id="SSF69593">
    <property type="entry name" value="Glycerol-3-phosphate (1)-acyltransferase"/>
    <property type="match status" value="1"/>
</dbReference>
<organism evidence="5 6">
    <name type="scientific">Maricaulis salignorans</name>
    <dbReference type="NCBI Taxonomy" id="144026"/>
    <lineage>
        <taxon>Bacteria</taxon>
        <taxon>Pseudomonadati</taxon>
        <taxon>Pseudomonadota</taxon>
        <taxon>Alphaproteobacteria</taxon>
        <taxon>Maricaulales</taxon>
        <taxon>Maricaulaceae</taxon>
        <taxon>Maricaulis</taxon>
    </lineage>
</organism>
<protein>
    <submittedName>
        <fullName evidence="5">1-acyl-sn-glycerol-3-phosphate acyltransferase</fullName>
    </submittedName>
</protein>
<dbReference type="PANTHER" id="PTHR10434:SF40">
    <property type="entry name" value="1-ACYL-SN-GLYCEROL-3-PHOSPHATE ACYLTRANSFERASE"/>
    <property type="match status" value="1"/>
</dbReference>
<dbReference type="GO" id="GO:0006654">
    <property type="term" value="P:phosphatidic acid biosynthetic process"/>
    <property type="evidence" value="ECO:0007669"/>
    <property type="project" value="TreeGrafter"/>
</dbReference>
<evidence type="ECO:0000313" key="5">
    <source>
        <dbReference type="EMBL" id="SDM60624.1"/>
    </source>
</evidence>
<evidence type="ECO:0000256" key="1">
    <source>
        <dbReference type="ARBA" id="ARBA00005189"/>
    </source>
</evidence>
<feature type="domain" description="Phospholipid/glycerol acyltransferase" evidence="4">
    <location>
        <begin position="68"/>
        <end position="182"/>
    </location>
</feature>
<gene>
    <name evidence="5" type="ORF">SAMN04488568_11567</name>
</gene>
<dbReference type="EMBL" id="FNHG01000015">
    <property type="protein sequence ID" value="SDM60624.1"/>
    <property type="molecule type" value="Genomic_DNA"/>
</dbReference>
<proteinExistence type="predicted"/>
<sequence length="235" mass="26072">MRSLVFNTLFWGLSALFALICYGAAWLPRREPLMAVIIAYGHATRFCMRWVAGISVEVRGEAPRGEPVIIAAKHQAYADGPLMMAVAGDLNFVIGNGIEKFPLVDRIVQRAGATMVDAQGHARAQGALQESINRIADDHRPVLIYPEGGMAAVGVTRRYRKGVYMLYAELGRSVVPVATNLGLRWPEEEWAKYPGPAVIEFLEPIPPGLPREIFMQRLQTVIETRSRELETEGRS</sequence>
<dbReference type="OrthoDB" id="5290997at2"/>
<keyword evidence="3 5" id="KW-0012">Acyltransferase</keyword>
<evidence type="ECO:0000256" key="3">
    <source>
        <dbReference type="ARBA" id="ARBA00023315"/>
    </source>
</evidence>
<dbReference type="GO" id="GO:0003841">
    <property type="term" value="F:1-acylglycerol-3-phosphate O-acyltransferase activity"/>
    <property type="evidence" value="ECO:0007669"/>
    <property type="project" value="TreeGrafter"/>
</dbReference>
<accession>A0A1G9ULB3</accession>
<name>A0A1G9ULB3_9PROT</name>
<evidence type="ECO:0000259" key="4">
    <source>
        <dbReference type="SMART" id="SM00563"/>
    </source>
</evidence>
<dbReference type="InterPro" id="IPR002123">
    <property type="entry name" value="Plipid/glycerol_acylTrfase"/>
</dbReference>
<dbReference type="RefSeq" id="WP_091770946.1">
    <property type="nucleotide sequence ID" value="NZ_FNHG01000015.1"/>
</dbReference>
<dbReference type="PANTHER" id="PTHR10434">
    <property type="entry name" value="1-ACYL-SN-GLYCEROL-3-PHOSPHATE ACYLTRANSFERASE"/>
    <property type="match status" value="1"/>
</dbReference>
<evidence type="ECO:0000313" key="6">
    <source>
        <dbReference type="Proteomes" id="UP000199759"/>
    </source>
</evidence>
<dbReference type="Pfam" id="PF01553">
    <property type="entry name" value="Acyltransferase"/>
    <property type="match status" value="1"/>
</dbReference>
<evidence type="ECO:0000256" key="2">
    <source>
        <dbReference type="ARBA" id="ARBA00022679"/>
    </source>
</evidence>
<dbReference type="CDD" id="cd07989">
    <property type="entry name" value="LPLAT_AGPAT-like"/>
    <property type="match status" value="1"/>
</dbReference>
<dbReference type="STRING" id="144026.SAMN04488568_11567"/>
<keyword evidence="2 5" id="KW-0808">Transferase</keyword>
<comment type="pathway">
    <text evidence="1">Lipid metabolism.</text>
</comment>
<dbReference type="Proteomes" id="UP000199759">
    <property type="component" value="Unassembled WGS sequence"/>
</dbReference>
<reference evidence="5 6" key="1">
    <citation type="submission" date="2016-10" db="EMBL/GenBank/DDBJ databases">
        <authorList>
            <person name="de Groot N.N."/>
        </authorList>
    </citation>
    <scope>NUCLEOTIDE SEQUENCE [LARGE SCALE GENOMIC DNA]</scope>
    <source>
        <strain evidence="5 6">DSM 16077</strain>
    </source>
</reference>
<keyword evidence="6" id="KW-1185">Reference proteome</keyword>
<dbReference type="AlphaFoldDB" id="A0A1G9ULB3"/>